<dbReference type="PROSITE" id="PS51253">
    <property type="entry name" value="HTH_CENPB"/>
    <property type="match status" value="1"/>
</dbReference>
<dbReference type="OrthoDB" id="3853970at2759"/>
<dbReference type="PANTHER" id="PTHR19303:SF73">
    <property type="entry name" value="PROTEIN PDC2"/>
    <property type="match status" value="1"/>
</dbReference>
<dbReference type="GO" id="GO:0003677">
    <property type="term" value="F:DNA binding"/>
    <property type="evidence" value="ECO:0007669"/>
    <property type="project" value="UniProtKB-KW"/>
</dbReference>
<evidence type="ECO:0000313" key="3">
    <source>
        <dbReference type="EMBL" id="PMD48137.1"/>
    </source>
</evidence>
<dbReference type="STRING" id="1149755.A0A2J6SBJ1"/>
<dbReference type="PANTHER" id="PTHR19303">
    <property type="entry name" value="TRANSPOSON"/>
    <property type="match status" value="1"/>
</dbReference>
<evidence type="ECO:0000256" key="1">
    <source>
        <dbReference type="ARBA" id="ARBA00023125"/>
    </source>
</evidence>
<keyword evidence="4" id="KW-1185">Reference proteome</keyword>
<proteinExistence type="predicted"/>
<evidence type="ECO:0000259" key="2">
    <source>
        <dbReference type="PROSITE" id="PS51253"/>
    </source>
</evidence>
<dbReference type="Pfam" id="PF18107">
    <property type="entry name" value="HTH_ABP1_N"/>
    <property type="match status" value="1"/>
</dbReference>
<keyword evidence="1" id="KW-0238">DNA-binding</keyword>
<dbReference type="InterPro" id="IPR050863">
    <property type="entry name" value="CenT-Element_Derived"/>
</dbReference>
<accession>A0A2J6SBJ1</accession>
<reference evidence="3 4" key="1">
    <citation type="submission" date="2016-04" db="EMBL/GenBank/DDBJ databases">
        <title>A degradative enzymes factory behind the ericoid mycorrhizal symbiosis.</title>
        <authorList>
            <consortium name="DOE Joint Genome Institute"/>
            <person name="Martino E."/>
            <person name="Morin E."/>
            <person name="Grelet G."/>
            <person name="Kuo A."/>
            <person name="Kohler A."/>
            <person name="Daghino S."/>
            <person name="Barry K."/>
            <person name="Choi C."/>
            <person name="Cichocki N."/>
            <person name="Clum A."/>
            <person name="Copeland A."/>
            <person name="Hainaut M."/>
            <person name="Haridas S."/>
            <person name="Labutti K."/>
            <person name="Lindquist E."/>
            <person name="Lipzen A."/>
            <person name="Khouja H.-R."/>
            <person name="Murat C."/>
            <person name="Ohm R."/>
            <person name="Olson A."/>
            <person name="Spatafora J."/>
            <person name="Veneault-Fourrey C."/>
            <person name="Henrissat B."/>
            <person name="Grigoriev I."/>
            <person name="Martin F."/>
            <person name="Perotto S."/>
        </authorList>
    </citation>
    <scope>NUCLEOTIDE SEQUENCE [LARGE SCALE GENOMIC DNA]</scope>
    <source>
        <strain evidence="3 4">F</strain>
    </source>
</reference>
<feature type="domain" description="HTH CENPB-type" evidence="2">
    <location>
        <begin position="66"/>
        <end position="141"/>
    </location>
</feature>
<dbReference type="Pfam" id="PF03221">
    <property type="entry name" value="HTH_Tnp_Tc5"/>
    <property type="match status" value="1"/>
</dbReference>
<dbReference type="SUPFAM" id="SSF46689">
    <property type="entry name" value="Homeodomain-like"/>
    <property type="match status" value="2"/>
</dbReference>
<dbReference type="Proteomes" id="UP000235786">
    <property type="component" value="Unassembled WGS sequence"/>
</dbReference>
<protein>
    <submittedName>
        <fullName evidence="3">CenpB-DNA-bind-domain-containing protein</fullName>
    </submittedName>
</protein>
<dbReference type="InterPro" id="IPR009057">
    <property type="entry name" value="Homeodomain-like_sf"/>
</dbReference>
<organism evidence="3 4">
    <name type="scientific">Hyaloscypha variabilis (strain UAMH 11265 / GT02V1 / F)</name>
    <name type="common">Meliniomyces variabilis</name>
    <dbReference type="NCBI Taxonomy" id="1149755"/>
    <lineage>
        <taxon>Eukaryota</taxon>
        <taxon>Fungi</taxon>
        <taxon>Dikarya</taxon>
        <taxon>Ascomycota</taxon>
        <taxon>Pezizomycotina</taxon>
        <taxon>Leotiomycetes</taxon>
        <taxon>Helotiales</taxon>
        <taxon>Hyaloscyphaceae</taxon>
        <taxon>Hyaloscypha</taxon>
        <taxon>Hyaloscypha variabilis</taxon>
    </lineage>
</organism>
<dbReference type="EMBL" id="KZ613937">
    <property type="protein sequence ID" value="PMD48137.1"/>
    <property type="molecule type" value="Genomic_DNA"/>
</dbReference>
<name>A0A2J6SBJ1_HYAVF</name>
<sequence>MPRKQRILLSQRQALRTWALQQHPRPSQKACISWFQTQYSRTISQSTVSESLSSHFKAIDTSANTARSRLRAGQWPDLENLLFLWQQEIEEKGGTASGELLRIKAQQLWQQLPQYSLLPCPEFSNGWLQRFKKRHNIRHFTRHRESGPVSKTAEGEMDEMRKFPGECNKKNVHDVDETGPCWIMPRFCSWVLDGDVRKNLTFAHNA</sequence>
<evidence type="ECO:0000313" key="4">
    <source>
        <dbReference type="Proteomes" id="UP000235786"/>
    </source>
</evidence>
<dbReference type="InterPro" id="IPR041188">
    <property type="entry name" value="HTH_ABP1_N"/>
</dbReference>
<dbReference type="GO" id="GO:0005634">
    <property type="term" value="C:nucleus"/>
    <property type="evidence" value="ECO:0007669"/>
    <property type="project" value="TreeGrafter"/>
</dbReference>
<gene>
    <name evidence="3" type="ORF">L207DRAFT_505194</name>
</gene>
<dbReference type="Gene3D" id="1.10.10.60">
    <property type="entry name" value="Homeodomain-like"/>
    <property type="match status" value="2"/>
</dbReference>
<dbReference type="SMART" id="SM00674">
    <property type="entry name" value="CENPB"/>
    <property type="match status" value="1"/>
</dbReference>
<dbReference type="AlphaFoldDB" id="A0A2J6SBJ1"/>
<dbReference type="InterPro" id="IPR006600">
    <property type="entry name" value="HTH_CenpB_DNA-bd_dom"/>
</dbReference>